<dbReference type="EMBL" id="MSTI01000107">
    <property type="protein sequence ID" value="OLV17246.1"/>
    <property type="molecule type" value="Genomic_DNA"/>
</dbReference>
<reference evidence="2 3" key="1">
    <citation type="submission" date="2017-01" db="EMBL/GenBank/DDBJ databases">
        <title>Genome Analysis of Deinococcus marmoris KOPRI26562.</title>
        <authorList>
            <person name="Kim J.H."/>
            <person name="Oh H.-M."/>
        </authorList>
    </citation>
    <scope>NUCLEOTIDE SEQUENCE [LARGE SCALE GENOMIC DNA]</scope>
    <source>
        <strain evidence="2 3">KOPRI26562</strain>
    </source>
</reference>
<protein>
    <submittedName>
        <fullName evidence="2">Uncharacterized protein</fullName>
    </submittedName>
</protein>
<dbReference type="EMBL" id="MSTI01000062">
    <property type="protein sequence ID" value="OLV18693.1"/>
    <property type="molecule type" value="Genomic_DNA"/>
</dbReference>
<evidence type="ECO:0000313" key="1">
    <source>
        <dbReference type="EMBL" id="OLV17246.1"/>
    </source>
</evidence>
<name>A0A1U7P0J9_9DEIO</name>
<gene>
    <name evidence="2" type="ORF">BOO71_0005119</name>
    <name evidence="1" type="ORF">BOO71_0009352</name>
</gene>
<proteinExistence type="predicted"/>
<accession>A0A1U7P0J9</accession>
<dbReference type="AlphaFoldDB" id="A0A1U7P0J9"/>
<organism evidence="2 3">
    <name type="scientific">Deinococcus marmoris</name>
    <dbReference type="NCBI Taxonomy" id="249408"/>
    <lineage>
        <taxon>Bacteria</taxon>
        <taxon>Thermotogati</taxon>
        <taxon>Deinococcota</taxon>
        <taxon>Deinococci</taxon>
        <taxon>Deinococcales</taxon>
        <taxon>Deinococcaceae</taxon>
        <taxon>Deinococcus</taxon>
    </lineage>
</organism>
<keyword evidence="3" id="KW-1185">Reference proteome</keyword>
<dbReference type="Proteomes" id="UP000186607">
    <property type="component" value="Unassembled WGS sequence"/>
</dbReference>
<evidence type="ECO:0000313" key="3">
    <source>
        <dbReference type="Proteomes" id="UP000186607"/>
    </source>
</evidence>
<dbReference type="STRING" id="249408.BOO71_0005119"/>
<evidence type="ECO:0000313" key="2">
    <source>
        <dbReference type="EMBL" id="OLV18693.1"/>
    </source>
</evidence>
<sequence length="123" mass="14198">MGQGFEELSDLEMELSSALDSPQVDPACLRKMKKYVVETMGYIGNNHAYMVNYSEWYRAGERISTGFVESAVNQVISKRFVKKQSMGWTPRGAHLLLQIRTQVLNNELEDLFRQWYPAFRKAA</sequence>
<comment type="caution">
    <text evidence="2">The sequence shown here is derived from an EMBL/GenBank/DDBJ whole genome shotgun (WGS) entry which is preliminary data.</text>
</comment>